<sequence>MKESEHLKPYKKLLVDVTASNTGIDKALGFANDLFNALESAGYRVVIAPPDAKLRRESVYEKEEPPPKGHKHDPYGYSRLWSPQRPTVVYVDALAFGLSIVEMTESVAVRYVNGKYVRESDYVAPKASRRHVDHTWTSTHDLPSGRLRLVVYAPQWNISWSTTFQETKTHSLASDIPRIIKTLKSSIATVTEKLAEAKRQAEIREQEWLAAEKRRRQEEDQRREAQSIKDSRDELEQVIQAWAKAFSLEQFFQGIEDRATALPEADRQAVLLRLGLAREFVGTHNPLDFFLGWKTPLERYVPLAQRREVDDTGDGDNATQE</sequence>
<proteinExistence type="predicted"/>
<evidence type="ECO:0000256" key="2">
    <source>
        <dbReference type="SAM" id="MobiDB-lite"/>
    </source>
</evidence>
<dbReference type="Proteomes" id="UP000239477">
    <property type="component" value="Chromosome"/>
</dbReference>
<feature type="compositionally biased region" description="Basic and acidic residues" evidence="2">
    <location>
        <begin position="57"/>
        <end position="67"/>
    </location>
</feature>
<reference evidence="3 4" key="1">
    <citation type="submission" date="2017-09" db="EMBL/GenBank/DDBJ databases">
        <title>Genomic, metabolic, and phenotypic characteristics of bacterial isolates from the natural microbiome of the model nematode Caenorhabditis elegans.</title>
        <authorList>
            <person name="Zimmermann J."/>
            <person name="Obeng N."/>
            <person name="Yang W."/>
            <person name="Obeng O."/>
            <person name="Kissoyan K."/>
            <person name="Pees B."/>
            <person name="Dirksen P."/>
            <person name="Hoppner M."/>
            <person name="Franke A."/>
            <person name="Rosenstiel P."/>
            <person name="Leippe M."/>
            <person name="Dierking K."/>
            <person name="Kaleta C."/>
            <person name="Schulenburg H."/>
        </authorList>
    </citation>
    <scope>NUCLEOTIDE SEQUENCE [LARGE SCALE GENOMIC DNA]</scope>
    <source>
        <strain evidence="3 4">MYb73</strain>
    </source>
</reference>
<feature type="region of interest" description="Disordered" evidence="2">
    <location>
        <begin position="57"/>
        <end position="76"/>
    </location>
</feature>
<keyword evidence="4" id="KW-1185">Reference proteome</keyword>
<evidence type="ECO:0000313" key="4">
    <source>
        <dbReference type="Proteomes" id="UP000239477"/>
    </source>
</evidence>
<evidence type="ECO:0000256" key="1">
    <source>
        <dbReference type="SAM" id="Coils"/>
    </source>
</evidence>
<dbReference type="AlphaFoldDB" id="A0A2S0I591"/>
<dbReference type="EMBL" id="CP023270">
    <property type="protein sequence ID" value="AVJ26937.1"/>
    <property type="molecule type" value="Genomic_DNA"/>
</dbReference>
<keyword evidence="1" id="KW-0175">Coiled coil</keyword>
<gene>
    <name evidence="3" type="ORF">CLM73_07255</name>
</gene>
<accession>A0A2S0I591</accession>
<feature type="coiled-coil region" evidence="1">
    <location>
        <begin position="180"/>
        <end position="238"/>
    </location>
</feature>
<evidence type="ECO:0000313" key="3">
    <source>
        <dbReference type="EMBL" id="AVJ26937.1"/>
    </source>
</evidence>
<organism evidence="3 4">
    <name type="scientific">Achromobacter spanius</name>
    <dbReference type="NCBI Taxonomy" id="217203"/>
    <lineage>
        <taxon>Bacteria</taxon>
        <taxon>Pseudomonadati</taxon>
        <taxon>Pseudomonadota</taxon>
        <taxon>Betaproteobacteria</taxon>
        <taxon>Burkholderiales</taxon>
        <taxon>Alcaligenaceae</taxon>
        <taxon>Achromobacter</taxon>
    </lineage>
</organism>
<protein>
    <submittedName>
        <fullName evidence="3">Uncharacterized protein</fullName>
    </submittedName>
</protein>
<name>A0A2S0I591_9BURK</name>